<dbReference type="InterPro" id="IPR044726">
    <property type="entry name" value="ABCC_6TM_D2"/>
</dbReference>
<dbReference type="InterPro" id="IPR017871">
    <property type="entry name" value="ABC_transporter-like_CS"/>
</dbReference>
<dbReference type="PANTHER" id="PTHR24223">
    <property type="entry name" value="ATP-BINDING CASSETTE SUB-FAMILY C"/>
    <property type="match status" value="1"/>
</dbReference>
<dbReference type="PROSITE" id="PS00211">
    <property type="entry name" value="ABC_TRANSPORTER_1"/>
    <property type="match status" value="1"/>
</dbReference>
<evidence type="ECO:0000256" key="2">
    <source>
        <dbReference type="ARBA" id="ARBA00009726"/>
    </source>
</evidence>
<dbReference type="EMBL" id="JNBR01000432">
    <property type="protein sequence ID" value="OQR93036.1"/>
    <property type="molecule type" value="Genomic_DNA"/>
</dbReference>
<feature type="transmembrane region" description="Helical" evidence="10">
    <location>
        <begin position="222"/>
        <end position="248"/>
    </location>
</feature>
<dbReference type="InterPro" id="IPR044746">
    <property type="entry name" value="ABCC_6TM_D1"/>
</dbReference>
<dbReference type="PROSITE" id="PS50893">
    <property type="entry name" value="ABC_TRANSPORTER_2"/>
    <property type="match status" value="2"/>
</dbReference>
<evidence type="ECO:0000256" key="3">
    <source>
        <dbReference type="ARBA" id="ARBA00022448"/>
    </source>
</evidence>
<feature type="domain" description="ABC transporter" evidence="11">
    <location>
        <begin position="1049"/>
        <end position="1283"/>
    </location>
</feature>
<dbReference type="InterPro" id="IPR050173">
    <property type="entry name" value="ABC_transporter_C-like"/>
</dbReference>
<keyword evidence="3" id="KW-0813">Transport</keyword>
<evidence type="ECO:0000256" key="1">
    <source>
        <dbReference type="ARBA" id="ARBA00004128"/>
    </source>
</evidence>
<dbReference type="STRING" id="1202772.A0A1V9Z4Y5"/>
<comment type="caution">
    <text evidence="13">The sequence shown here is derived from an EMBL/GenBank/DDBJ whole genome shotgun (WGS) entry which is preliminary data.</text>
</comment>
<dbReference type="Gene3D" id="1.20.1560.10">
    <property type="entry name" value="ABC transporter type 1, transmembrane domain"/>
    <property type="match status" value="2"/>
</dbReference>
<feature type="domain" description="ABC transporter" evidence="11">
    <location>
        <begin position="402"/>
        <end position="632"/>
    </location>
</feature>
<dbReference type="CDD" id="cd18579">
    <property type="entry name" value="ABC_6TM_ABCC_D1"/>
    <property type="match status" value="1"/>
</dbReference>
<dbReference type="OrthoDB" id="6500128at2759"/>
<keyword evidence="14" id="KW-1185">Reference proteome</keyword>
<keyword evidence="9 10" id="KW-0472">Membrane</keyword>
<dbReference type="InterPro" id="IPR011527">
    <property type="entry name" value="ABC1_TM_dom"/>
</dbReference>
<dbReference type="InterPro" id="IPR003593">
    <property type="entry name" value="AAA+_ATPase"/>
</dbReference>
<dbReference type="FunFam" id="3.40.50.300:FF:000610">
    <property type="entry name" value="Multidrug resistance-associated ABC transporter"/>
    <property type="match status" value="1"/>
</dbReference>
<dbReference type="Pfam" id="PF00664">
    <property type="entry name" value="ABC_membrane"/>
    <property type="match status" value="2"/>
</dbReference>
<comment type="similarity">
    <text evidence="2">Belongs to the ABC transporter superfamily. ABCC family. Conjugate transporter (TC 3.A.1.208) subfamily.</text>
</comment>
<dbReference type="GO" id="GO:0140359">
    <property type="term" value="F:ABC-type transporter activity"/>
    <property type="evidence" value="ECO:0007669"/>
    <property type="project" value="InterPro"/>
</dbReference>
<dbReference type="FunFam" id="3.40.50.300:FF:000997">
    <property type="entry name" value="Multidrug resistance-associated protein 1"/>
    <property type="match status" value="1"/>
</dbReference>
<dbReference type="GO" id="GO:0005524">
    <property type="term" value="F:ATP binding"/>
    <property type="evidence" value="ECO:0007669"/>
    <property type="project" value="UniProtKB-KW"/>
</dbReference>
<protein>
    <submittedName>
        <fullName evidence="13">Multidrug resistance-associated protein 1</fullName>
    </submittedName>
</protein>
<evidence type="ECO:0000313" key="13">
    <source>
        <dbReference type="EMBL" id="OQR93036.1"/>
    </source>
</evidence>
<dbReference type="SUPFAM" id="SSF52540">
    <property type="entry name" value="P-loop containing nucleoside triphosphate hydrolases"/>
    <property type="match status" value="2"/>
</dbReference>
<keyword evidence="7" id="KW-0067">ATP-binding</keyword>
<dbReference type="Pfam" id="PF00005">
    <property type="entry name" value="ABC_tran"/>
    <property type="match status" value="2"/>
</dbReference>
<reference evidence="13 14" key="1">
    <citation type="journal article" date="2014" name="Genome Biol. Evol.">
        <title>The secreted proteins of Achlya hypogyna and Thraustotheca clavata identify the ancestral oomycete secretome and reveal gene acquisitions by horizontal gene transfer.</title>
        <authorList>
            <person name="Misner I."/>
            <person name="Blouin N."/>
            <person name="Leonard G."/>
            <person name="Richards T.A."/>
            <person name="Lane C.E."/>
        </authorList>
    </citation>
    <scope>NUCLEOTIDE SEQUENCE [LARGE SCALE GENOMIC DNA]</scope>
    <source>
        <strain evidence="13 14">ATCC 48635</strain>
    </source>
</reference>
<evidence type="ECO:0000259" key="11">
    <source>
        <dbReference type="PROSITE" id="PS50893"/>
    </source>
</evidence>
<feature type="domain" description="ABC transmembrane type-1" evidence="12">
    <location>
        <begin position="94"/>
        <end position="376"/>
    </location>
</feature>
<dbReference type="CDD" id="cd03244">
    <property type="entry name" value="ABCC_MRP_domain2"/>
    <property type="match status" value="1"/>
</dbReference>
<dbReference type="PANTHER" id="PTHR24223:SF443">
    <property type="entry name" value="MULTIDRUG-RESISTANCE LIKE PROTEIN 1, ISOFORM I"/>
    <property type="match status" value="1"/>
</dbReference>
<evidence type="ECO:0000256" key="8">
    <source>
        <dbReference type="ARBA" id="ARBA00022989"/>
    </source>
</evidence>
<dbReference type="SUPFAM" id="SSF90123">
    <property type="entry name" value="ABC transporter transmembrane region"/>
    <property type="match status" value="2"/>
</dbReference>
<dbReference type="InterPro" id="IPR036640">
    <property type="entry name" value="ABC1_TM_sf"/>
</dbReference>
<dbReference type="FunFam" id="1.20.1560.10:FF:000063">
    <property type="entry name" value="Multidrug resistance protein ABC transporter"/>
    <property type="match status" value="1"/>
</dbReference>
<keyword evidence="8 10" id="KW-1133">Transmembrane helix</keyword>
<evidence type="ECO:0000256" key="10">
    <source>
        <dbReference type="SAM" id="Phobius"/>
    </source>
</evidence>
<keyword evidence="6" id="KW-0547">Nucleotide-binding</keyword>
<dbReference type="InterPro" id="IPR027417">
    <property type="entry name" value="P-loop_NTPase"/>
</dbReference>
<dbReference type="CDD" id="cd03250">
    <property type="entry name" value="ABCC_MRP_domain1"/>
    <property type="match status" value="1"/>
</dbReference>
<evidence type="ECO:0000313" key="14">
    <source>
        <dbReference type="Proteomes" id="UP000243579"/>
    </source>
</evidence>
<dbReference type="Proteomes" id="UP000243579">
    <property type="component" value="Unassembled WGS sequence"/>
</dbReference>
<evidence type="ECO:0000256" key="6">
    <source>
        <dbReference type="ARBA" id="ARBA00022741"/>
    </source>
</evidence>
<organism evidence="13 14">
    <name type="scientific">Achlya hypogyna</name>
    <name type="common">Oomycete</name>
    <name type="synonym">Protoachlya hypogyna</name>
    <dbReference type="NCBI Taxonomy" id="1202772"/>
    <lineage>
        <taxon>Eukaryota</taxon>
        <taxon>Sar</taxon>
        <taxon>Stramenopiles</taxon>
        <taxon>Oomycota</taxon>
        <taxon>Saprolegniomycetes</taxon>
        <taxon>Saprolegniales</taxon>
        <taxon>Achlyaceae</taxon>
        <taxon>Achlya</taxon>
    </lineage>
</organism>
<dbReference type="GO" id="GO:0016887">
    <property type="term" value="F:ATP hydrolysis activity"/>
    <property type="evidence" value="ECO:0007669"/>
    <property type="project" value="InterPro"/>
</dbReference>
<feature type="transmembrane region" description="Helical" evidence="10">
    <location>
        <begin position="192"/>
        <end position="216"/>
    </location>
</feature>
<feature type="transmembrane region" description="Helical" evidence="10">
    <location>
        <begin position="841"/>
        <end position="858"/>
    </location>
</feature>
<name>A0A1V9Z4Y5_ACHHY</name>
<feature type="transmembrane region" description="Helical" evidence="10">
    <location>
        <begin position="771"/>
        <end position="790"/>
    </location>
</feature>
<evidence type="ECO:0000256" key="7">
    <source>
        <dbReference type="ARBA" id="ARBA00022840"/>
    </source>
</evidence>
<dbReference type="CDD" id="cd18580">
    <property type="entry name" value="ABC_6TM_ABCC_D2"/>
    <property type="match status" value="1"/>
</dbReference>
<dbReference type="FunFam" id="1.20.1560.10:FF:000006">
    <property type="entry name" value="ATP-binding cassette, sub-family C (CFTR/MRP), member 9"/>
    <property type="match status" value="1"/>
</dbReference>
<keyword evidence="5" id="KW-0677">Repeat</keyword>
<evidence type="ECO:0000256" key="5">
    <source>
        <dbReference type="ARBA" id="ARBA00022737"/>
    </source>
</evidence>
<sequence>MAPSKYQSVSATVPETGVPAKHPLETVGIFSRLTYAWASGLMALGNERQLEASDIWPLQYASTCQVVAMQFLPKYRATKSIIKAWFSVFGCQALLIGFLQFIAMLCTLYGPIVLQQVVSAVESDTAVDYEGLCIAIGSLFLVKVAQATIQTQSDLQNEIMYVRATSALQDVLYKKALALNTKSRKTKSTGEVSNLFTADMWWCLTVSFTANQIWIIPLQIVALLYLLWQVLGYAMLLGIGVMLFTFFLNRVVATKQRDVWETLMEKEDARMKVVNEVFGAMQIIKLNAWEERYQQKILDLRNDEIKSLWHETILAALSSVLNNVAPVLLTTVSFGAYVLWLGETLTAAKVFTALSLFSMIKAPMMRLPNIIANWMQAYVSYGRFCDFLALDEKQPDVVTANVSANDVAVEIIGGSFGYDADKPLFPRVDLTIKRGEFVVVHGAVGEGKSSLCNILLGEMDKYAGSVAVGGRVAYFAQQPWIQNMTIRENILFGHPYDRKKYNAVLEACALTKDLTLFAAGDRTEIGSKGVNVSGGQKARISLARACYSDADIFLLDSPLSAVDAIVQNEIFTKCFLGLLRNKTILLVTHSPEIIASSYVDRTIEIKDGALLQSPLNVAKEDHPILVSPLKARAPTAFDDVVDTTAASAPTKLTYADTLVSPCIKSPFGHDVEPALFTPFDAKAPQTFDEELPTAGGKLVIEEERIEGRVSKEVFFSYFAAAGGWPVVVGLLAIQCLWQGLSILSDLYLGYWTGSALVLTPAEFHAAAEYNIIVYSLLALGSASMVVVRVLTVSLAGMRASRILFEGMTAGLLRAPMRFFDANPLGRVLNRFSGDMGQVDGRIPWSFSYFLSTLFVLIFSLGTTMVVIRGLGLFMLPLIYIYYYVGAKYVQPAREIERLSKTTKSPLMTHISESIDGAVLVRAFGDKQVRRFERRHQANVDANNQVLFAGDLAGQWFAFRIQLISASMLLVTTFSLVYLRGVLSPGLIGLVFNYALQITANLEGMVSIWSGLEMAMVAPERVAEYTNVEPEAPRLISGAVAKTWPTTGSLKFDNVSFRYKPTDPLVLKELNFEIRSGEKIGIVGRTGAGKSSLTMALFRINEVASGAMYMDGVDTKSVGLKTLRESMAIIPQNPILFKGTLRNYLDPFDDYSDEQLWDALTKVRMHARVSAEELKLESAIEENGENYSVGERQMLCMARALLRQSKIVVMDEATAAIDHETDQNLQRVIRDEFAASTVLTIAHRLDTVLDSDRVMVFDQGRCVQCDTPQNLIDAGDGIFFELCNEGGYLDRITSPKTTSSE</sequence>
<feature type="domain" description="ABC transmembrane type-1" evidence="12">
    <location>
        <begin position="728"/>
        <end position="1013"/>
    </location>
</feature>
<accession>A0A1V9Z4Y5</accession>
<evidence type="ECO:0000256" key="9">
    <source>
        <dbReference type="ARBA" id="ARBA00023136"/>
    </source>
</evidence>
<feature type="transmembrane region" description="Helical" evidence="10">
    <location>
        <begin position="865"/>
        <end position="884"/>
    </location>
</feature>
<dbReference type="InterPro" id="IPR003439">
    <property type="entry name" value="ABC_transporter-like_ATP-bd"/>
</dbReference>
<feature type="transmembrane region" description="Helical" evidence="10">
    <location>
        <begin position="714"/>
        <end position="740"/>
    </location>
</feature>
<keyword evidence="4 10" id="KW-0812">Transmembrane</keyword>
<comment type="subcellular location">
    <subcellularLocation>
        <location evidence="1">Vacuole membrane</location>
        <topology evidence="1">Multi-pass membrane protein</topology>
    </subcellularLocation>
</comment>
<dbReference type="Gene3D" id="3.40.50.300">
    <property type="entry name" value="P-loop containing nucleotide triphosphate hydrolases"/>
    <property type="match status" value="2"/>
</dbReference>
<dbReference type="SMART" id="SM00382">
    <property type="entry name" value="AAA"/>
    <property type="match status" value="2"/>
</dbReference>
<evidence type="ECO:0000256" key="4">
    <source>
        <dbReference type="ARBA" id="ARBA00022692"/>
    </source>
</evidence>
<gene>
    <name evidence="13" type="ORF">ACHHYP_02984</name>
</gene>
<proteinExistence type="inferred from homology"/>
<evidence type="ECO:0000259" key="12">
    <source>
        <dbReference type="PROSITE" id="PS50929"/>
    </source>
</evidence>
<dbReference type="GO" id="GO:0005774">
    <property type="term" value="C:vacuolar membrane"/>
    <property type="evidence" value="ECO:0007669"/>
    <property type="project" value="UniProtKB-SubCell"/>
</dbReference>
<feature type="transmembrane region" description="Helical" evidence="10">
    <location>
        <begin position="84"/>
        <end position="114"/>
    </location>
</feature>
<dbReference type="PROSITE" id="PS50929">
    <property type="entry name" value="ABC_TM1F"/>
    <property type="match status" value="2"/>
</dbReference>
<feature type="transmembrane region" description="Helical" evidence="10">
    <location>
        <begin position="126"/>
        <end position="145"/>
    </location>
</feature>